<feature type="region of interest" description="Disordered" evidence="1">
    <location>
        <begin position="54"/>
        <end position="80"/>
    </location>
</feature>
<gene>
    <name evidence="2" type="ORF">FMM06_14020</name>
</gene>
<proteinExistence type="predicted"/>
<feature type="compositionally biased region" description="Basic residues" evidence="1">
    <location>
        <begin position="54"/>
        <end position="64"/>
    </location>
</feature>
<reference evidence="2 3" key="1">
    <citation type="submission" date="2019-07" db="EMBL/GenBank/DDBJ databases">
        <title>Novel species isolated from glacier.</title>
        <authorList>
            <person name="Liu Q."/>
            <person name="Xin Y.-H."/>
        </authorList>
    </citation>
    <scope>NUCLEOTIDE SEQUENCE [LARGE SCALE GENOMIC DNA]</scope>
    <source>
        <strain evidence="2 3">LB1R16</strain>
    </source>
</reference>
<sequence length="185" mass="21066">MNTEAQRAHSAQALIAEIDETKTTPFVGLPEEDLQAAESEVMAQVAVFAERNRHLRKQRASRRHGASEDARRRLQSPKMDTNYPQDIARALILKRSQLRQEVAEDKLKLYVSSVKLEVVNAELEPTREMLVGLEKDRDFFKSTGLYERSGAFIARLFKECGKGWMDLDLLTGDQHNRIVAIICEP</sequence>
<comment type="caution">
    <text evidence="2">The sequence shown here is derived from an EMBL/GenBank/DDBJ whole genome shotgun (WGS) entry which is preliminary data.</text>
</comment>
<dbReference type="AlphaFoldDB" id="A0A552U999"/>
<evidence type="ECO:0000313" key="3">
    <source>
        <dbReference type="Proteomes" id="UP000317894"/>
    </source>
</evidence>
<protein>
    <submittedName>
        <fullName evidence="2">Uncharacterized protein</fullName>
    </submittedName>
</protein>
<evidence type="ECO:0000313" key="2">
    <source>
        <dbReference type="EMBL" id="TRW14793.1"/>
    </source>
</evidence>
<organism evidence="2 3">
    <name type="scientific">Glacieibacterium frigidum</name>
    <dbReference type="NCBI Taxonomy" id="2593303"/>
    <lineage>
        <taxon>Bacteria</taxon>
        <taxon>Pseudomonadati</taxon>
        <taxon>Pseudomonadota</taxon>
        <taxon>Alphaproteobacteria</taxon>
        <taxon>Sphingomonadales</taxon>
        <taxon>Sphingosinicellaceae</taxon>
        <taxon>Glacieibacterium</taxon>
    </lineage>
</organism>
<accession>A0A552U999</accession>
<dbReference type="EMBL" id="VJWA01000002">
    <property type="protein sequence ID" value="TRW14793.1"/>
    <property type="molecule type" value="Genomic_DNA"/>
</dbReference>
<dbReference type="RefSeq" id="WP_144334963.1">
    <property type="nucleotide sequence ID" value="NZ_VJWA01000002.1"/>
</dbReference>
<keyword evidence="3" id="KW-1185">Reference proteome</keyword>
<dbReference type="Proteomes" id="UP000317894">
    <property type="component" value="Unassembled WGS sequence"/>
</dbReference>
<name>A0A552U999_9SPHN</name>
<evidence type="ECO:0000256" key="1">
    <source>
        <dbReference type="SAM" id="MobiDB-lite"/>
    </source>
</evidence>